<dbReference type="OrthoDB" id="1975037at2"/>
<feature type="transmembrane region" description="Helical" evidence="4">
    <location>
        <begin position="383"/>
        <end position="402"/>
    </location>
</feature>
<dbReference type="AlphaFoldDB" id="A0A4R6U8I3"/>
<dbReference type="SMART" id="SM00342">
    <property type="entry name" value="HTH_ARAC"/>
    <property type="match status" value="1"/>
</dbReference>
<keyword evidence="7" id="KW-1185">Reference proteome</keyword>
<organism evidence="6 7">
    <name type="scientific">Aureibacillus halotolerans</name>
    <dbReference type="NCBI Taxonomy" id="1508390"/>
    <lineage>
        <taxon>Bacteria</taxon>
        <taxon>Bacillati</taxon>
        <taxon>Bacillota</taxon>
        <taxon>Bacilli</taxon>
        <taxon>Bacillales</taxon>
        <taxon>Bacillaceae</taxon>
        <taxon>Aureibacillus</taxon>
    </lineage>
</organism>
<name>A0A4R6U8I3_9BACI</name>
<feature type="transmembrane region" description="Helical" evidence="4">
    <location>
        <begin position="285"/>
        <end position="308"/>
    </location>
</feature>
<dbReference type="GO" id="GO:0003700">
    <property type="term" value="F:DNA-binding transcription factor activity"/>
    <property type="evidence" value="ECO:0007669"/>
    <property type="project" value="InterPro"/>
</dbReference>
<sequence length="751" mass="86883">MPKYFKRLLMFSLCFGAIPVIVLGVFSYHRAASTIQEKVEESSRQLLYQNQLTVERVLEEADYSTIQWMNSRPMMYAMDKPLSPKDFLQYRELSNGLQTLEPNGIEVANTTLVNLQQDWLVSKNGLEVLSQLPTHAFYQGLARQSQTSTWVSHGSGMFTNEEPYISLVKKWPILDDSMEPLGLVIVTFKKDSLEPLIPEDTSVNQMLILNDEAEVVSGNYPAQFQPNELKERLSRHVRENETQAGHFLTTIQQESWMVMYRVSSYNGWLYVSLASMDTLHADSRAIGWFTFVSCIVIFIATSVLAVHGSRRMYRPIRRLHQRSGLHEKRKDEFGSIEERLNTLVRSETRLGNQLREQLGQMREWFMLRLLSGQMTTKEAERKFAYYSLPTSWSTLYVLAIQMDVKPSSPYTLQDQDLFVFGIQNIIQDLQMNQASFPPVMKNAVIYLLVSHDKDEKESIAAFAERIKQAVQEYLHMEISIGMSRSFIELKGIHKACEESREALVSRIQLGHGVVLSIADVKPDSLEKFYPEESIQEVVAAVKSMRREEISEQLHQFVHELKQKNASFYENQLTMVRLFLKAICLAQEQGIGSSTFLRERDVFGELLALPSLDAYEEWLRDTVLYPLAAEFEKQQPSERADITKQMLQMIEEKADTDLTLEYCASTLHFHATYLSRVFKKDMGMSFSEYLMKHRLTLAKAWLRDSNLKVADIAEQLRYSSSASFIRYFRKMEGMTPGKYRQAHQFEQRDMKM</sequence>
<feature type="domain" description="HTH araC/xylS-type" evidence="5">
    <location>
        <begin position="643"/>
        <end position="741"/>
    </location>
</feature>
<keyword evidence="3" id="KW-0804">Transcription</keyword>
<keyword evidence="2 6" id="KW-0238">DNA-binding</keyword>
<keyword evidence="1" id="KW-0805">Transcription regulation</keyword>
<keyword evidence="4" id="KW-1133">Transmembrane helix</keyword>
<dbReference type="PRINTS" id="PR00032">
    <property type="entry name" value="HTHARAC"/>
</dbReference>
<dbReference type="EMBL" id="SNYJ01000001">
    <property type="protein sequence ID" value="TDQ42890.1"/>
    <property type="molecule type" value="Genomic_DNA"/>
</dbReference>
<dbReference type="PANTHER" id="PTHR43280">
    <property type="entry name" value="ARAC-FAMILY TRANSCRIPTIONAL REGULATOR"/>
    <property type="match status" value="1"/>
</dbReference>
<evidence type="ECO:0000256" key="3">
    <source>
        <dbReference type="ARBA" id="ARBA00023163"/>
    </source>
</evidence>
<dbReference type="Proteomes" id="UP000295632">
    <property type="component" value="Unassembled WGS sequence"/>
</dbReference>
<dbReference type="InterPro" id="IPR009057">
    <property type="entry name" value="Homeodomain-like_sf"/>
</dbReference>
<evidence type="ECO:0000259" key="5">
    <source>
        <dbReference type="PROSITE" id="PS01124"/>
    </source>
</evidence>
<dbReference type="Pfam" id="PF12833">
    <property type="entry name" value="HTH_18"/>
    <property type="match status" value="1"/>
</dbReference>
<dbReference type="InterPro" id="IPR018060">
    <property type="entry name" value="HTH_AraC"/>
</dbReference>
<proteinExistence type="predicted"/>
<keyword evidence="4" id="KW-0472">Membrane</keyword>
<protein>
    <submittedName>
        <fullName evidence="6">AraC-like DNA-binding protein</fullName>
    </submittedName>
</protein>
<keyword evidence="4" id="KW-0812">Transmembrane</keyword>
<dbReference type="GO" id="GO:0043565">
    <property type="term" value="F:sequence-specific DNA binding"/>
    <property type="evidence" value="ECO:0007669"/>
    <property type="project" value="InterPro"/>
</dbReference>
<evidence type="ECO:0000256" key="1">
    <source>
        <dbReference type="ARBA" id="ARBA00023015"/>
    </source>
</evidence>
<evidence type="ECO:0000313" key="7">
    <source>
        <dbReference type="Proteomes" id="UP000295632"/>
    </source>
</evidence>
<dbReference type="PANTHER" id="PTHR43280:SF10">
    <property type="entry name" value="REGULATORY PROTEIN POCR"/>
    <property type="match status" value="1"/>
</dbReference>
<dbReference type="Gene3D" id="1.10.10.60">
    <property type="entry name" value="Homeodomain-like"/>
    <property type="match status" value="2"/>
</dbReference>
<dbReference type="RefSeq" id="WP_133578713.1">
    <property type="nucleotide sequence ID" value="NZ_SNYJ01000001.1"/>
</dbReference>
<gene>
    <name evidence="6" type="ORF">EV213_101320</name>
</gene>
<dbReference type="PROSITE" id="PS01124">
    <property type="entry name" value="HTH_ARAC_FAMILY_2"/>
    <property type="match status" value="1"/>
</dbReference>
<reference evidence="6 7" key="1">
    <citation type="submission" date="2019-03" db="EMBL/GenBank/DDBJ databases">
        <title>Genomic Encyclopedia of Type Strains, Phase IV (KMG-IV): sequencing the most valuable type-strain genomes for metagenomic binning, comparative biology and taxonomic classification.</title>
        <authorList>
            <person name="Goeker M."/>
        </authorList>
    </citation>
    <scope>NUCLEOTIDE SEQUENCE [LARGE SCALE GENOMIC DNA]</scope>
    <source>
        <strain evidence="6 7">DSM 28697</strain>
    </source>
</reference>
<dbReference type="PROSITE" id="PS00041">
    <property type="entry name" value="HTH_ARAC_FAMILY_1"/>
    <property type="match status" value="1"/>
</dbReference>
<dbReference type="InterPro" id="IPR020449">
    <property type="entry name" value="Tscrpt_reg_AraC-type_HTH"/>
</dbReference>
<accession>A0A4R6U8I3</accession>
<dbReference type="InterPro" id="IPR018062">
    <property type="entry name" value="HTH_AraC-typ_CS"/>
</dbReference>
<evidence type="ECO:0000256" key="4">
    <source>
        <dbReference type="SAM" id="Phobius"/>
    </source>
</evidence>
<evidence type="ECO:0000313" key="6">
    <source>
        <dbReference type="EMBL" id="TDQ42890.1"/>
    </source>
</evidence>
<dbReference type="SUPFAM" id="SSF46689">
    <property type="entry name" value="Homeodomain-like"/>
    <property type="match status" value="2"/>
</dbReference>
<comment type="caution">
    <text evidence="6">The sequence shown here is derived from an EMBL/GenBank/DDBJ whole genome shotgun (WGS) entry which is preliminary data.</text>
</comment>
<evidence type="ECO:0000256" key="2">
    <source>
        <dbReference type="ARBA" id="ARBA00023125"/>
    </source>
</evidence>